<accession>A0A7S1AHY1</accession>
<protein>
    <submittedName>
        <fullName evidence="2">Uncharacterized protein</fullName>
    </submittedName>
</protein>
<dbReference type="PANTHER" id="PTHR38899:SF1">
    <property type="entry name" value="PROTEIN KINASE"/>
    <property type="match status" value="1"/>
</dbReference>
<name>A0A7S1AHY1_NOCSC</name>
<proteinExistence type="predicted"/>
<reference evidence="2" key="1">
    <citation type="submission" date="2021-01" db="EMBL/GenBank/DDBJ databases">
        <authorList>
            <person name="Corre E."/>
            <person name="Pelletier E."/>
            <person name="Niang G."/>
            <person name="Scheremetjew M."/>
            <person name="Finn R."/>
            <person name="Kale V."/>
            <person name="Holt S."/>
            <person name="Cochrane G."/>
            <person name="Meng A."/>
            <person name="Brown T."/>
            <person name="Cohen L."/>
        </authorList>
    </citation>
    <scope>NUCLEOTIDE SEQUENCE</scope>
</reference>
<feature type="compositionally biased region" description="Polar residues" evidence="1">
    <location>
        <begin position="63"/>
        <end position="76"/>
    </location>
</feature>
<gene>
    <name evidence="2" type="ORF">NSCI0253_LOCUS27970</name>
</gene>
<evidence type="ECO:0000313" key="2">
    <source>
        <dbReference type="EMBL" id="CAD8853619.1"/>
    </source>
</evidence>
<evidence type="ECO:0000256" key="1">
    <source>
        <dbReference type="SAM" id="MobiDB-lite"/>
    </source>
</evidence>
<feature type="region of interest" description="Disordered" evidence="1">
    <location>
        <begin position="1"/>
        <end position="31"/>
    </location>
</feature>
<feature type="region of interest" description="Disordered" evidence="1">
    <location>
        <begin position="49"/>
        <end position="76"/>
    </location>
</feature>
<dbReference type="EMBL" id="HBFQ01039439">
    <property type="protein sequence ID" value="CAD8853619.1"/>
    <property type="molecule type" value="Transcribed_RNA"/>
</dbReference>
<dbReference type="PANTHER" id="PTHR38899">
    <property type="entry name" value="DOMAIN OOKINETE PROTEIN, PUTATIVE-RELATED"/>
    <property type="match status" value="1"/>
</dbReference>
<organism evidence="2">
    <name type="scientific">Noctiluca scintillans</name>
    <name type="common">Sea sparkle</name>
    <name type="synonym">Red tide dinoflagellate</name>
    <dbReference type="NCBI Taxonomy" id="2966"/>
    <lineage>
        <taxon>Eukaryota</taxon>
        <taxon>Sar</taxon>
        <taxon>Alveolata</taxon>
        <taxon>Dinophyceae</taxon>
        <taxon>Noctilucales</taxon>
        <taxon>Noctilucaceae</taxon>
        <taxon>Noctiluca</taxon>
    </lineage>
</organism>
<dbReference type="AlphaFoldDB" id="A0A7S1AHY1"/>
<sequence length="337" mass="37446">MGCCSSSGLSGAPRTTGKTPDEAAERDIARDAQETVLAKFASQLETDYDCTPASESSEKHHAATSSVGTDDGANSSVKSSRSLALRSFSHRPSITSQHQYADLNQTLIIFDWDDTLCPSTCLRRTLEGPNQTIQQTDDKTEAALSNLVDKVSVILNLAQKLGQVVIVTNAVRPWVQTSCNLFMPGVQPFLRRIPVIYALESLQLQQRVRGKKQKEDWLTETKVRAMRTACHRFYSRYNDQSWKNVLSLGDAFFEHNAIRQVVADRPEYTSQKKCRTKTVKLIQAPTIAGLSSQLSIIASWLVKIVRADGDLDIDLESSEEKILGWAAEFKSDFNSKV</sequence>
<feature type="compositionally biased region" description="Basic and acidic residues" evidence="1">
    <location>
        <begin position="19"/>
        <end position="31"/>
    </location>
</feature>